<evidence type="ECO:0000313" key="2">
    <source>
        <dbReference type="EMBL" id="WAQ81280.1"/>
    </source>
</evidence>
<protein>
    <submittedName>
        <fullName evidence="2">Uncharacterized protein</fullName>
    </submittedName>
</protein>
<dbReference type="EMBL" id="CP110421">
    <property type="protein sequence ID" value="WAQ81280.1"/>
    <property type="molecule type" value="Genomic_DNA"/>
</dbReference>
<gene>
    <name evidence="2" type="ORF">PtA15_1A620</name>
</gene>
<sequence length="112" mass="12636">MESLDAPPTRQAKLQHRTPPSLDPHRGSVIRATVSLPERPRAETGASTTPGDVTPQHVRSRKREDGLLQRRSPFIPRTAGAEVRRRPRPSVWRHEVMPAGRSMGKRWGPRAR</sequence>
<dbReference type="GeneID" id="77806562"/>
<evidence type="ECO:0000256" key="1">
    <source>
        <dbReference type="SAM" id="MobiDB-lite"/>
    </source>
</evidence>
<keyword evidence="3" id="KW-1185">Reference proteome</keyword>
<evidence type="ECO:0000313" key="3">
    <source>
        <dbReference type="Proteomes" id="UP001164743"/>
    </source>
</evidence>
<proteinExistence type="predicted"/>
<dbReference type="RefSeq" id="XP_053016835.1">
    <property type="nucleotide sequence ID" value="XM_053165667.1"/>
</dbReference>
<organism evidence="2 3">
    <name type="scientific">Puccinia triticina</name>
    <dbReference type="NCBI Taxonomy" id="208348"/>
    <lineage>
        <taxon>Eukaryota</taxon>
        <taxon>Fungi</taxon>
        <taxon>Dikarya</taxon>
        <taxon>Basidiomycota</taxon>
        <taxon>Pucciniomycotina</taxon>
        <taxon>Pucciniomycetes</taxon>
        <taxon>Pucciniales</taxon>
        <taxon>Pucciniaceae</taxon>
        <taxon>Puccinia</taxon>
    </lineage>
</organism>
<dbReference type="Proteomes" id="UP001164743">
    <property type="component" value="Chromosome 1A"/>
</dbReference>
<reference evidence="2" key="1">
    <citation type="submission" date="2022-10" db="EMBL/GenBank/DDBJ databases">
        <title>Puccinia triticina Genome sequencing and assembly.</title>
        <authorList>
            <person name="Li C."/>
        </authorList>
    </citation>
    <scope>NUCLEOTIDE SEQUENCE</scope>
    <source>
        <strain evidence="2">Pt15</strain>
    </source>
</reference>
<feature type="region of interest" description="Disordered" evidence="1">
    <location>
        <begin position="1"/>
        <end position="89"/>
    </location>
</feature>
<name>A0ABY7C7Y1_9BASI</name>
<accession>A0ABY7C7Y1</accession>